<feature type="compositionally biased region" description="Polar residues" evidence="1">
    <location>
        <begin position="157"/>
        <end position="166"/>
    </location>
</feature>
<protein>
    <submittedName>
        <fullName evidence="2">Uncharacterized protein</fullName>
    </submittedName>
</protein>
<keyword evidence="3" id="KW-1185">Reference proteome</keyword>
<evidence type="ECO:0000256" key="1">
    <source>
        <dbReference type="SAM" id="MobiDB-lite"/>
    </source>
</evidence>
<dbReference type="OrthoDB" id="4492388at2759"/>
<evidence type="ECO:0000313" key="2">
    <source>
        <dbReference type="EMBL" id="KAE8400279.1"/>
    </source>
</evidence>
<organism evidence="2 3">
    <name type="scientific">Aspergillus pseudonomiae</name>
    <dbReference type="NCBI Taxonomy" id="1506151"/>
    <lineage>
        <taxon>Eukaryota</taxon>
        <taxon>Fungi</taxon>
        <taxon>Dikarya</taxon>
        <taxon>Ascomycota</taxon>
        <taxon>Pezizomycotina</taxon>
        <taxon>Eurotiomycetes</taxon>
        <taxon>Eurotiomycetidae</taxon>
        <taxon>Eurotiales</taxon>
        <taxon>Aspergillaceae</taxon>
        <taxon>Aspergillus</taxon>
        <taxon>Aspergillus subgen. Circumdati</taxon>
    </lineage>
</organism>
<name>A0A5N7D211_9EURO</name>
<reference evidence="2 3" key="1">
    <citation type="submission" date="2019-04" db="EMBL/GenBank/DDBJ databases">
        <authorList>
            <consortium name="DOE Joint Genome Institute"/>
            <person name="Mondo S."/>
            <person name="Kjaerbolling I."/>
            <person name="Vesth T."/>
            <person name="Frisvad J.C."/>
            <person name="Nybo J.L."/>
            <person name="Theobald S."/>
            <person name="Kildgaard S."/>
            <person name="Isbrandt T."/>
            <person name="Kuo A."/>
            <person name="Sato A."/>
            <person name="Lyhne E.K."/>
            <person name="Kogle M.E."/>
            <person name="Wiebenga A."/>
            <person name="Kun R.S."/>
            <person name="Lubbers R.J."/>
            <person name="Makela M.R."/>
            <person name="Barry K."/>
            <person name="Chovatia M."/>
            <person name="Clum A."/>
            <person name="Daum C."/>
            <person name="Haridas S."/>
            <person name="He G."/>
            <person name="LaButti K."/>
            <person name="Lipzen A."/>
            <person name="Riley R."/>
            <person name="Salamov A."/>
            <person name="Simmons B.A."/>
            <person name="Magnuson J.K."/>
            <person name="Henrissat B."/>
            <person name="Mortensen U.H."/>
            <person name="Larsen T.O."/>
            <person name="Devries R.P."/>
            <person name="Grigoriev I.V."/>
            <person name="Machida M."/>
            <person name="Baker S.E."/>
            <person name="Andersen M.R."/>
            <person name="Cantor M.N."/>
            <person name="Hua S.X."/>
        </authorList>
    </citation>
    <scope>NUCLEOTIDE SEQUENCE [LARGE SCALE GENOMIC DNA]</scope>
    <source>
        <strain evidence="2 3">CBS 119388</strain>
    </source>
</reference>
<proteinExistence type="predicted"/>
<gene>
    <name evidence="2" type="ORF">BDV37DRAFT_286777</name>
</gene>
<dbReference type="GeneID" id="43672678"/>
<feature type="region of interest" description="Disordered" evidence="1">
    <location>
        <begin position="146"/>
        <end position="171"/>
    </location>
</feature>
<dbReference type="EMBL" id="ML736818">
    <property type="protein sequence ID" value="KAE8400279.1"/>
    <property type="molecule type" value="Genomic_DNA"/>
</dbReference>
<evidence type="ECO:0000313" key="3">
    <source>
        <dbReference type="Proteomes" id="UP000325579"/>
    </source>
</evidence>
<sequence>MYYSLLRGLATFTSLTHPLTDALHIPSFSSLLLAKSSGLLKKALRSLSKFGSGSRVKKKQHVLFKAIWNPPVNFDQLVRDAKKYNLKDVWQDAANLVESSGELERSLALVEKPENFAPLTEIDLPWPGSWIPVLQWQTRVLEFCKRKPPPPPPPTLETPSTGTRSQIGKRKRDTIRMQETAELVGWLKKSYAPWNEHFNGQIPLHAELSKNLIPHRGGV</sequence>
<dbReference type="Proteomes" id="UP000325579">
    <property type="component" value="Unassembled WGS sequence"/>
</dbReference>
<dbReference type="RefSeq" id="XP_031937598.1">
    <property type="nucleotide sequence ID" value="XM_032087987.1"/>
</dbReference>
<accession>A0A5N7D211</accession>
<dbReference type="AlphaFoldDB" id="A0A5N7D211"/>